<organism evidence="2">
    <name type="scientific">Paenibacillus ihbetae</name>
    <dbReference type="NCBI Taxonomy" id="1870820"/>
    <lineage>
        <taxon>Bacteria</taxon>
        <taxon>Bacillati</taxon>
        <taxon>Bacillota</taxon>
        <taxon>Bacilli</taxon>
        <taxon>Bacillales</taxon>
        <taxon>Paenibacillaceae</taxon>
        <taxon>Paenibacillus</taxon>
    </lineage>
</organism>
<protein>
    <submittedName>
        <fullName evidence="2">Uncharacterized protein</fullName>
    </submittedName>
</protein>
<feature type="chain" id="PRO_5039603720" evidence="1">
    <location>
        <begin position="25"/>
        <end position="270"/>
    </location>
</feature>
<accession>A0A1B2DVJ3</accession>
<keyword evidence="1" id="KW-0732">Signal</keyword>
<name>A0A1B2DVJ3_9BACL</name>
<proteinExistence type="predicted"/>
<reference evidence="2" key="1">
    <citation type="submission" date="2016-08" db="EMBL/GenBank/DDBJ databases">
        <title>Complete Genome Seqeunce of Paenibacillus sp. nov. IHBB 9852 from high altitute lake of Indian trans-Himalayas.</title>
        <authorList>
            <person name="Kiran S."/>
            <person name="Swarnkar M.K."/>
            <person name="Rana A."/>
            <person name="Tewari R."/>
            <person name="Gulati A."/>
        </authorList>
    </citation>
    <scope>NUCLEOTIDE SEQUENCE [LARGE SCALE GENOMIC DNA]</scope>
    <source>
        <strain evidence="2">IHBB 9852</strain>
    </source>
</reference>
<sequence length="270" mass="30349">MMKKMFMIYLAVHMLLGIVPVREAAAAAIEFTDAINRQLSETAGRAGGAGGTKLLKQYDTFKAERKETMDWDDKIAALHYANEAKASEVRRRISDLDKDKIRQLEEQLSAAKRKYQPLFDSYTALNKQVAAAKKLKDKTLSKMLQTQANSMKLLVNIGRQDIKRKQAALTAAKKERTGKAAKVRSVLSGIDPYKSKIKSEKSAISTPNKLLNTEWKNFKAAVKSQDPSRTSDTLGRMLTLSGQILEKKQSIFQHEQRIETIIRQANAHIK</sequence>
<gene>
    <name evidence="2" type="ORF">BBD41_03570</name>
</gene>
<feature type="signal peptide" evidence="1">
    <location>
        <begin position="1"/>
        <end position="24"/>
    </location>
</feature>
<dbReference type="KEGG" id="pib:BBD41_03570"/>
<evidence type="ECO:0000313" key="2">
    <source>
        <dbReference type="EMBL" id="ANY71736.1"/>
    </source>
</evidence>
<dbReference type="GeneID" id="48307297"/>
<dbReference type="AlphaFoldDB" id="A0A1B2DVJ3"/>
<dbReference type="EMBL" id="CP016809">
    <property type="protein sequence ID" value="ANY71736.1"/>
    <property type="molecule type" value="Genomic_DNA"/>
</dbReference>
<dbReference type="RefSeq" id="WP_099476750.1">
    <property type="nucleotide sequence ID" value="NZ_CP016809.1"/>
</dbReference>
<evidence type="ECO:0000256" key="1">
    <source>
        <dbReference type="SAM" id="SignalP"/>
    </source>
</evidence>